<evidence type="ECO:0000256" key="4">
    <source>
        <dbReference type="ARBA" id="ARBA00022692"/>
    </source>
</evidence>
<comment type="subcellular location">
    <subcellularLocation>
        <location evidence="1">Cell membrane</location>
        <topology evidence="1">Multi-pass membrane protein</topology>
    </subcellularLocation>
</comment>
<evidence type="ECO:0000313" key="8">
    <source>
        <dbReference type="EMBL" id="MBD2846531.1"/>
    </source>
</evidence>
<dbReference type="RefSeq" id="WP_190919043.1">
    <property type="nucleotide sequence ID" value="NZ_JACXIZ010000025.1"/>
</dbReference>
<protein>
    <submittedName>
        <fullName evidence="8">Uncharacterized protein</fullName>
    </submittedName>
</protein>
<dbReference type="AlphaFoldDB" id="A0A927BV86"/>
<dbReference type="GO" id="GO:0005886">
    <property type="term" value="C:plasma membrane"/>
    <property type="evidence" value="ECO:0007669"/>
    <property type="project" value="UniProtKB-SubCell"/>
</dbReference>
<dbReference type="EMBL" id="JACXIZ010000025">
    <property type="protein sequence ID" value="MBD2846531.1"/>
    <property type="molecule type" value="Genomic_DNA"/>
</dbReference>
<feature type="transmembrane region" description="Helical" evidence="7">
    <location>
        <begin position="144"/>
        <end position="164"/>
    </location>
</feature>
<dbReference type="Proteomes" id="UP000621560">
    <property type="component" value="Unassembled WGS sequence"/>
</dbReference>
<dbReference type="PANTHER" id="PTHR43744:SF9">
    <property type="entry name" value="POLYGALACTURONAN_RHAMNOGALACTURONAN TRANSPORT SYSTEM PERMEASE PROTEIN YTCP"/>
    <property type="match status" value="1"/>
</dbReference>
<dbReference type="InterPro" id="IPR036188">
    <property type="entry name" value="FAD/NAD-bd_sf"/>
</dbReference>
<dbReference type="InterPro" id="IPR035906">
    <property type="entry name" value="MetI-like_sf"/>
</dbReference>
<keyword evidence="9" id="KW-1185">Reference proteome</keyword>
<comment type="caution">
    <text evidence="8">The sequence shown here is derived from an EMBL/GenBank/DDBJ whole genome shotgun (WGS) entry which is preliminary data.</text>
</comment>
<evidence type="ECO:0000256" key="1">
    <source>
        <dbReference type="ARBA" id="ARBA00004651"/>
    </source>
</evidence>
<reference evidence="8" key="1">
    <citation type="submission" date="2020-09" db="EMBL/GenBank/DDBJ databases">
        <title>A novel bacterium of genus Paenibacillus, isolated from South China Sea.</title>
        <authorList>
            <person name="Huang H."/>
            <person name="Mo K."/>
            <person name="Hu Y."/>
        </authorList>
    </citation>
    <scope>NUCLEOTIDE SEQUENCE</scope>
    <source>
        <strain evidence="8">IB182496</strain>
    </source>
</reference>
<feature type="transmembrane region" description="Helical" evidence="7">
    <location>
        <begin position="111"/>
        <end position="132"/>
    </location>
</feature>
<dbReference type="SUPFAM" id="SSF51905">
    <property type="entry name" value="FAD/NAD(P)-binding domain"/>
    <property type="match status" value="1"/>
</dbReference>
<feature type="transmembrane region" description="Helical" evidence="7">
    <location>
        <begin position="45"/>
        <end position="64"/>
    </location>
</feature>
<dbReference type="SUPFAM" id="SSF161098">
    <property type="entry name" value="MetI-like"/>
    <property type="match status" value="1"/>
</dbReference>
<evidence type="ECO:0000256" key="5">
    <source>
        <dbReference type="ARBA" id="ARBA00022989"/>
    </source>
</evidence>
<dbReference type="Gene3D" id="1.10.3720.10">
    <property type="entry name" value="MetI-like"/>
    <property type="match status" value="1"/>
</dbReference>
<keyword evidence="5 7" id="KW-1133">Transmembrane helix</keyword>
<name>A0A927BV86_9BACL</name>
<keyword evidence="4 7" id="KW-0812">Transmembrane</keyword>
<keyword evidence="6 7" id="KW-0472">Membrane</keyword>
<keyword evidence="2" id="KW-0813">Transport</keyword>
<dbReference type="PRINTS" id="PR00469">
    <property type="entry name" value="PNDRDTASEII"/>
</dbReference>
<keyword evidence="3" id="KW-1003">Cell membrane</keyword>
<organism evidence="8 9">
    <name type="scientific">Paenibacillus sabuli</name>
    <dbReference type="NCBI Taxonomy" id="2772509"/>
    <lineage>
        <taxon>Bacteria</taxon>
        <taxon>Bacillati</taxon>
        <taxon>Bacillota</taxon>
        <taxon>Bacilli</taxon>
        <taxon>Bacillales</taxon>
        <taxon>Paenibacillaceae</taxon>
        <taxon>Paenibacillus</taxon>
    </lineage>
</organism>
<evidence type="ECO:0000256" key="6">
    <source>
        <dbReference type="ARBA" id="ARBA00023136"/>
    </source>
</evidence>
<evidence type="ECO:0000313" key="9">
    <source>
        <dbReference type="Proteomes" id="UP000621560"/>
    </source>
</evidence>
<evidence type="ECO:0000256" key="7">
    <source>
        <dbReference type="SAM" id="Phobius"/>
    </source>
</evidence>
<evidence type="ECO:0000256" key="3">
    <source>
        <dbReference type="ARBA" id="ARBA00022475"/>
    </source>
</evidence>
<dbReference type="PANTHER" id="PTHR43744">
    <property type="entry name" value="ABC TRANSPORTER PERMEASE PROTEIN MG189-RELATED-RELATED"/>
    <property type="match status" value="1"/>
</dbReference>
<accession>A0A927BV86</accession>
<proteinExistence type="predicted"/>
<evidence type="ECO:0000256" key="2">
    <source>
        <dbReference type="ARBA" id="ARBA00022448"/>
    </source>
</evidence>
<gene>
    <name evidence="8" type="ORF">IDH44_15125</name>
</gene>
<sequence length="168" mass="18540">MKDAEMEEKLMLELYDTTIIGGGPAGLYAAFYSGMRDMKTKLIDATGNTVFLLLAALVTFYPLWHELSLSFSNTEGAYRGGIFLLPRGFNLEAYANVFRSDFIWLAYRNSIIVTVAGTCLSVLCTAMTAYALGKRTLPLKNAIILMILFTMVFNGGLIPTYMIVKTSA</sequence>
<feature type="transmembrane region" description="Helical" evidence="7">
    <location>
        <begin position="12"/>
        <end position="33"/>
    </location>
</feature>